<organism evidence="2 3">
    <name type="scientific">Aspergillus sergii</name>
    <dbReference type="NCBI Taxonomy" id="1034303"/>
    <lineage>
        <taxon>Eukaryota</taxon>
        <taxon>Fungi</taxon>
        <taxon>Dikarya</taxon>
        <taxon>Ascomycota</taxon>
        <taxon>Pezizomycotina</taxon>
        <taxon>Eurotiomycetes</taxon>
        <taxon>Eurotiomycetidae</taxon>
        <taxon>Eurotiales</taxon>
        <taxon>Aspergillaceae</taxon>
        <taxon>Aspergillus</taxon>
        <taxon>Aspergillus subgen. Circumdati</taxon>
    </lineage>
</organism>
<feature type="transmembrane region" description="Helical" evidence="1">
    <location>
        <begin position="12"/>
        <end position="32"/>
    </location>
</feature>
<keyword evidence="3" id="KW-1185">Reference proteome</keyword>
<feature type="transmembrane region" description="Helical" evidence="1">
    <location>
        <begin position="65"/>
        <end position="82"/>
    </location>
</feature>
<name>A0A5N6WZS3_9EURO</name>
<dbReference type="EMBL" id="ML741799">
    <property type="protein sequence ID" value="KAE8326447.1"/>
    <property type="molecule type" value="Genomic_DNA"/>
</dbReference>
<evidence type="ECO:0000313" key="3">
    <source>
        <dbReference type="Proteomes" id="UP000325945"/>
    </source>
</evidence>
<proteinExistence type="predicted"/>
<protein>
    <recommendedName>
        <fullName evidence="4">Transmembrane protein</fullName>
    </recommendedName>
</protein>
<keyword evidence="1" id="KW-0812">Transmembrane</keyword>
<keyword evidence="1" id="KW-0472">Membrane</keyword>
<evidence type="ECO:0000256" key="1">
    <source>
        <dbReference type="SAM" id="Phobius"/>
    </source>
</evidence>
<sequence>MEIGNFISTLMYWIGCDDFCFFFFPLLFAALVGSKGGRATRANSCSEVDGWSWGWGVSDLCLGQYFIPFLFWVFLSLGWVWVSV</sequence>
<dbReference type="AlphaFoldDB" id="A0A5N6WZS3"/>
<accession>A0A5N6WZS3</accession>
<dbReference type="Proteomes" id="UP000325945">
    <property type="component" value="Unassembled WGS sequence"/>
</dbReference>
<keyword evidence="1" id="KW-1133">Transmembrane helix</keyword>
<reference evidence="3" key="1">
    <citation type="submission" date="2019-04" db="EMBL/GenBank/DDBJ databases">
        <title>Friends and foes A comparative genomics studyof 23 Aspergillus species from section Flavi.</title>
        <authorList>
            <consortium name="DOE Joint Genome Institute"/>
            <person name="Kjaerbolling I."/>
            <person name="Vesth T."/>
            <person name="Frisvad J.C."/>
            <person name="Nybo J.L."/>
            <person name="Theobald S."/>
            <person name="Kildgaard S."/>
            <person name="Isbrandt T."/>
            <person name="Kuo A."/>
            <person name="Sato A."/>
            <person name="Lyhne E.K."/>
            <person name="Kogle M.E."/>
            <person name="Wiebenga A."/>
            <person name="Kun R.S."/>
            <person name="Lubbers R.J."/>
            <person name="Makela M.R."/>
            <person name="Barry K."/>
            <person name="Chovatia M."/>
            <person name="Clum A."/>
            <person name="Daum C."/>
            <person name="Haridas S."/>
            <person name="He G."/>
            <person name="LaButti K."/>
            <person name="Lipzen A."/>
            <person name="Mondo S."/>
            <person name="Riley R."/>
            <person name="Salamov A."/>
            <person name="Simmons B.A."/>
            <person name="Magnuson J.K."/>
            <person name="Henrissat B."/>
            <person name="Mortensen U.H."/>
            <person name="Larsen T.O."/>
            <person name="Devries R.P."/>
            <person name="Grigoriev I.V."/>
            <person name="Machida M."/>
            <person name="Baker S.E."/>
            <person name="Andersen M.R."/>
        </authorList>
    </citation>
    <scope>NUCLEOTIDE SEQUENCE [LARGE SCALE GENOMIC DNA]</scope>
    <source>
        <strain evidence="3">CBS 130017</strain>
    </source>
</reference>
<gene>
    <name evidence="2" type="ORF">BDV39DRAFT_176883</name>
</gene>
<evidence type="ECO:0000313" key="2">
    <source>
        <dbReference type="EMBL" id="KAE8326447.1"/>
    </source>
</evidence>
<evidence type="ECO:0008006" key="4">
    <source>
        <dbReference type="Google" id="ProtNLM"/>
    </source>
</evidence>